<dbReference type="PANTHER" id="PTHR45625">
    <property type="entry name" value="PEPTIDYL-PROLYL CIS-TRANS ISOMERASE-RELATED"/>
    <property type="match status" value="1"/>
</dbReference>
<evidence type="ECO:0000259" key="5">
    <source>
        <dbReference type="PROSITE" id="PS50072"/>
    </source>
</evidence>
<sequence>MSSEQTPKRWSSPPEMKIDPAKKYRAEIETSLGSFTLELLAGESPKTVNNFVFLAGEGFYDGVIFHRIIKTFMIQTGDPTGTGAGGPGYRFADELPVKHSYDPGIVAMANAGPNTNGSQFFVCTGADSRGLNGAPNYTQFGKVIAGMDVIEKLAAVQVARSPHGEMSSPVDPPVIKGIKVTES</sequence>
<dbReference type="RefSeq" id="WP_338737169.1">
    <property type="nucleotide sequence ID" value="NZ_CP146612.1"/>
</dbReference>
<name>A0ABZ2J7B0_9CHLR</name>
<dbReference type="InterPro" id="IPR044666">
    <property type="entry name" value="Cyclophilin_A-like"/>
</dbReference>
<keyword evidence="3 4" id="KW-0413">Isomerase</keyword>
<gene>
    <name evidence="6" type="ORF">V8247_07180</name>
</gene>
<dbReference type="SUPFAM" id="SSF50891">
    <property type="entry name" value="Cyclophilin-like"/>
    <property type="match status" value="1"/>
</dbReference>
<proteinExistence type="inferred from homology"/>
<dbReference type="CDD" id="cd00317">
    <property type="entry name" value="cyclophilin"/>
    <property type="match status" value="1"/>
</dbReference>
<dbReference type="InterPro" id="IPR002130">
    <property type="entry name" value="Cyclophilin-type_PPIase_dom"/>
</dbReference>
<dbReference type="InterPro" id="IPR020892">
    <property type="entry name" value="Cyclophilin-type_PPIase_CS"/>
</dbReference>
<comment type="function">
    <text evidence="1 4">PPIases accelerate the folding of proteins. It catalyzes the cis-trans isomerization of proline imidic peptide bonds in oligopeptides.</text>
</comment>
<dbReference type="Gene3D" id="2.40.100.10">
    <property type="entry name" value="Cyclophilin-like"/>
    <property type="match status" value="1"/>
</dbReference>
<feature type="domain" description="PPIase cyclophilin-type" evidence="5">
    <location>
        <begin position="29"/>
        <end position="180"/>
    </location>
</feature>
<dbReference type="Proteomes" id="UP001375370">
    <property type="component" value="Chromosome"/>
</dbReference>
<dbReference type="PRINTS" id="PR00153">
    <property type="entry name" value="CSAPPISMRASE"/>
</dbReference>
<evidence type="ECO:0000256" key="4">
    <source>
        <dbReference type="RuleBase" id="RU363019"/>
    </source>
</evidence>
<dbReference type="EC" id="5.2.1.8" evidence="4"/>
<evidence type="ECO:0000313" key="7">
    <source>
        <dbReference type="Proteomes" id="UP001375370"/>
    </source>
</evidence>
<dbReference type="Pfam" id="PF00160">
    <property type="entry name" value="Pro_isomerase"/>
    <property type="match status" value="1"/>
</dbReference>
<evidence type="ECO:0000256" key="3">
    <source>
        <dbReference type="ARBA" id="ARBA00023235"/>
    </source>
</evidence>
<dbReference type="EMBL" id="CP146612">
    <property type="protein sequence ID" value="WWX25036.1"/>
    <property type="molecule type" value="Genomic_DNA"/>
</dbReference>
<dbReference type="PROSITE" id="PS50072">
    <property type="entry name" value="CSA_PPIASE_2"/>
    <property type="match status" value="1"/>
</dbReference>
<reference evidence="6 7" key="1">
    <citation type="submission" date="2024-03" db="EMBL/GenBank/DDBJ databases">
        <title>A Dehalogenimonas Isolated from Estuarine Sediments Dihaloeliminates Chlorinated Alkanes.</title>
        <authorList>
            <person name="Yang Y."/>
            <person name="Wang H."/>
        </authorList>
    </citation>
    <scope>NUCLEOTIDE SEQUENCE [LARGE SCALE GENOMIC DNA]</scope>
    <source>
        <strain evidence="6 7">W</strain>
    </source>
</reference>
<evidence type="ECO:0000313" key="6">
    <source>
        <dbReference type="EMBL" id="WWX25036.1"/>
    </source>
</evidence>
<keyword evidence="2 4" id="KW-0697">Rotamase</keyword>
<organism evidence="6 7">
    <name type="scientific">Candidatus Dehalogenimonas loeffleri</name>
    <dbReference type="NCBI Taxonomy" id="3127115"/>
    <lineage>
        <taxon>Bacteria</taxon>
        <taxon>Bacillati</taxon>
        <taxon>Chloroflexota</taxon>
        <taxon>Dehalococcoidia</taxon>
        <taxon>Dehalococcoidales</taxon>
        <taxon>Dehalococcoidaceae</taxon>
        <taxon>Dehalogenimonas</taxon>
    </lineage>
</organism>
<evidence type="ECO:0000256" key="1">
    <source>
        <dbReference type="ARBA" id="ARBA00002388"/>
    </source>
</evidence>
<dbReference type="PROSITE" id="PS00170">
    <property type="entry name" value="CSA_PPIASE_1"/>
    <property type="match status" value="1"/>
</dbReference>
<dbReference type="GO" id="GO:0003755">
    <property type="term" value="F:peptidyl-prolyl cis-trans isomerase activity"/>
    <property type="evidence" value="ECO:0007669"/>
    <property type="project" value="UniProtKB-EC"/>
</dbReference>
<comment type="similarity">
    <text evidence="4">Belongs to the cyclophilin-type PPIase family.</text>
</comment>
<dbReference type="InterPro" id="IPR029000">
    <property type="entry name" value="Cyclophilin-like_dom_sf"/>
</dbReference>
<evidence type="ECO:0000256" key="2">
    <source>
        <dbReference type="ARBA" id="ARBA00023110"/>
    </source>
</evidence>
<comment type="catalytic activity">
    <reaction evidence="4">
        <text>[protein]-peptidylproline (omega=180) = [protein]-peptidylproline (omega=0)</text>
        <dbReference type="Rhea" id="RHEA:16237"/>
        <dbReference type="Rhea" id="RHEA-COMP:10747"/>
        <dbReference type="Rhea" id="RHEA-COMP:10748"/>
        <dbReference type="ChEBI" id="CHEBI:83833"/>
        <dbReference type="ChEBI" id="CHEBI:83834"/>
        <dbReference type="EC" id="5.2.1.8"/>
    </reaction>
</comment>
<keyword evidence="7" id="KW-1185">Reference proteome</keyword>
<dbReference type="PANTHER" id="PTHR45625:SF4">
    <property type="entry name" value="PEPTIDYLPROLYL ISOMERASE DOMAIN AND WD REPEAT-CONTAINING PROTEIN 1"/>
    <property type="match status" value="1"/>
</dbReference>
<accession>A0ABZ2J7B0</accession>
<protein>
    <recommendedName>
        <fullName evidence="4">Peptidyl-prolyl cis-trans isomerase</fullName>
        <shortName evidence="4">PPIase</shortName>
        <ecNumber evidence="4">5.2.1.8</ecNumber>
    </recommendedName>
</protein>